<keyword evidence="6 8" id="KW-0627">Porphyrin biosynthesis</keyword>
<evidence type="ECO:0000259" key="9">
    <source>
        <dbReference type="Pfam" id="PF01379"/>
    </source>
</evidence>
<dbReference type="PATRIC" id="fig|1005090.4.peg.583"/>
<dbReference type="SUPFAM" id="SSF54782">
    <property type="entry name" value="Porphobilinogen deaminase (hydroxymethylbilane synthase), C-terminal domain"/>
    <property type="match status" value="1"/>
</dbReference>
<dbReference type="NCBIfam" id="TIGR00212">
    <property type="entry name" value="hemC"/>
    <property type="match status" value="1"/>
</dbReference>
<dbReference type="AlphaFoldDB" id="G2LM73"/>
<accession>G2LM73</accession>
<dbReference type="PANTHER" id="PTHR11557">
    <property type="entry name" value="PORPHOBILINOGEN DEAMINASE"/>
    <property type="match status" value="1"/>
</dbReference>
<keyword evidence="5 8" id="KW-0808">Transferase</keyword>
<dbReference type="InterPro" id="IPR000860">
    <property type="entry name" value="HemC"/>
</dbReference>
<dbReference type="FunFam" id="3.40.190.10:FF:000005">
    <property type="entry name" value="Porphobilinogen deaminase"/>
    <property type="match status" value="1"/>
</dbReference>
<dbReference type="EMBL" id="CP002645">
    <property type="protein sequence ID" value="AEO08920.1"/>
    <property type="molecule type" value="Genomic_DNA"/>
</dbReference>
<comment type="cofactor">
    <cofactor evidence="8">
        <name>dipyrromethane</name>
        <dbReference type="ChEBI" id="CHEBI:60342"/>
    </cofactor>
    <text evidence="8">Binds 1 dipyrromethane group covalently.</text>
</comment>
<evidence type="ECO:0000256" key="6">
    <source>
        <dbReference type="ARBA" id="ARBA00023244"/>
    </source>
</evidence>
<feature type="domain" description="Porphobilinogen deaminase N-terminal" evidence="9">
    <location>
        <begin position="10"/>
        <end position="216"/>
    </location>
</feature>
<dbReference type="FunFam" id="3.30.160.40:FF:000002">
    <property type="entry name" value="Porphobilinogen deaminase"/>
    <property type="match status" value="1"/>
</dbReference>
<comment type="function">
    <text evidence="1 8">Tetrapolymerization of the monopyrrole PBG into the hydroxymethylbilane pre-uroporphyrinogen in several discrete steps.</text>
</comment>
<evidence type="ECO:0000256" key="3">
    <source>
        <dbReference type="ARBA" id="ARBA00005638"/>
    </source>
</evidence>
<dbReference type="InterPro" id="IPR022419">
    <property type="entry name" value="Porphobilin_deaminase_cofac_BS"/>
</dbReference>
<dbReference type="STRING" id="1005090.BAKON_599"/>
<comment type="similarity">
    <text evidence="3 8">Belongs to the HMBS family.</text>
</comment>
<dbReference type="InterPro" id="IPR036803">
    <property type="entry name" value="Porphobilinogen_deaminase_C_sf"/>
</dbReference>
<evidence type="ECO:0000256" key="7">
    <source>
        <dbReference type="ARBA" id="ARBA00048169"/>
    </source>
</evidence>
<protein>
    <recommendedName>
        <fullName evidence="8">Porphobilinogen deaminase</fullName>
        <shortName evidence="8">PBG</shortName>
        <ecNumber evidence="8">2.5.1.61</ecNumber>
    </recommendedName>
    <alternativeName>
        <fullName evidence="8">Hydroxymethylbilane synthase</fullName>
        <shortName evidence="8">HMBS</shortName>
    </alternativeName>
    <alternativeName>
        <fullName evidence="8">Pre-uroporphyrinogen synthase</fullName>
    </alternativeName>
</protein>
<organism evidence="11 12">
    <name type="scientific">Buchnera aphidicola str. Ak</name>
    <name type="common">Acyrthosiphon kondoi</name>
    <dbReference type="NCBI Taxonomy" id="1005090"/>
    <lineage>
        <taxon>Bacteria</taxon>
        <taxon>Pseudomonadati</taxon>
        <taxon>Pseudomonadota</taxon>
        <taxon>Gammaproteobacteria</taxon>
        <taxon>Enterobacterales</taxon>
        <taxon>Erwiniaceae</taxon>
        <taxon>Buchnera</taxon>
    </lineage>
</organism>
<evidence type="ECO:0000256" key="4">
    <source>
        <dbReference type="ARBA" id="ARBA00011245"/>
    </source>
</evidence>
<dbReference type="Proteomes" id="UP000001269">
    <property type="component" value="Chromosome"/>
</dbReference>
<evidence type="ECO:0000256" key="1">
    <source>
        <dbReference type="ARBA" id="ARBA00002869"/>
    </source>
</evidence>
<gene>
    <name evidence="8 11" type="primary">hemC</name>
    <name evidence="11" type="ORF">BAKON_599</name>
</gene>
<comment type="subunit">
    <text evidence="4 8">Monomer.</text>
</comment>
<dbReference type="EC" id="2.5.1.61" evidence="8"/>
<evidence type="ECO:0000256" key="5">
    <source>
        <dbReference type="ARBA" id="ARBA00022679"/>
    </source>
</evidence>
<dbReference type="GO" id="GO:0006782">
    <property type="term" value="P:protoporphyrinogen IX biosynthetic process"/>
    <property type="evidence" value="ECO:0007669"/>
    <property type="project" value="UniProtKB-UniRule"/>
</dbReference>
<dbReference type="Pfam" id="PF01379">
    <property type="entry name" value="Porphobil_deam"/>
    <property type="match status" value="1"/>
</dbReference>
<dbReference type="PIRSF" id="PIRSF001438">
    <property type="entry name" value="4pyrrol_synth_OHMeBilane_synth"/>
    <property type="match status" value="1"/>
</dbReference>
<evidence type="ECO:0000256" key="2">
    <source>
        <dbReference type="ARBA" id="ARBA00004735"/>
    </source>
</evidence>
<feature type="modified residue" description="S-(dipyrrolylmethanemethyl)cysteine" evidence="8">
    <location>
        <position position="246"/>
    </location>
</feature>
<evidence type="ECO:0000313" key="11">
    <source>
        <dbReference type="EMBL" id="AEO08920.1"/>
    </source>
</evidence>
<dbReference type="PRINTS" id="PR00151">
    <property type="entry name" value="PORPHBDMNASE"/>
</dbReference>
<dbReference type="GO" id="GO:0005737">
    <property type="term" value="C:cytoplasm"/>
    <property type="evidence" value="ECO:0007669"/>
    <property type="project" value="UniProtKB-UniRule"/>
</dbReference>
<dbReference type="HOGENOM" id="CLU_019704_0_2_6"/>
<dbReference type="Gene3D" id="3.40.190.10">
    <property type="entry name" value="Periplasmic binding protein-like II"/>
    <property type="match status" value="2"/>
</dbReference>
<sequence length="318" mass="35731">MNPNIYDKTLRIATRKSPLALEQTNYVKKKILSLYPDLNIKLVPIVTHGDNILNKSLSKISGKGLFIKELEHALLENKADIAIHSMKDLPVNITKELCLVSICKRGNALDSLVSNDYQSINQLPKGAIIGTSSLRRQCQLITYRPDLVFSPLRGNIETRIAKLDQGKYDAIILATEGLNRLNLKNRITQIIPAELSLPSCGQGAIGIQSRIHDKKVLFFLSRLNHLKTFIEINAERAFCRKLESGCQIPIGSYAILKKNKLWLRGLVGSPDGKIILKGERRGWYNTGEKMGYSLANELLNNGAKNILNNLHIKKFYYI</sequence>
<dbReference type="SUPFAM" id="SSF53850">
    <property type="entry name" value="Periplasmic binding protein-like II"/>
    <property type="match status" value="1"/>
</dbReference>
<dbReference type="GO" id="GO:0004418">
    <property type="term" value="F:hydroxymethylbilane synthase activity"/>
    <property type="evidence" value="ECO:0007669"/>
    <property type="project" value="UniProtKB-UniRule"/>
</dbReference>
<dbReference type="PANTHER" id="PTHR11557:SF0">
    <property type="entry name" value="PORPHOBILINOGEN DEAMINASE"/>
    <property type="match status" value="1"/>
</dbReference>
<dbReference type="InterPro" id="IPR022417">
    <property type="entry name" value="Porphobilin_deaminase_N"/>
</dbReference>
<reference evidence="11 12" key="1">
    <citation type="journal article" date="2011" name="PLoS Genet.">
        <title>Sequence conservation and functional constraint on intergenic spacers in reduced genomes of the obligate symbiont buchnera.</title>
        <authorList>
            <person name="Degnan P.H."/>
            <person name="Ochman H."/>
            <person name="Moran N.A."/>
        </authorList>
    </citation>
    <scope>NUCLEOTIDE SEQUENCE [LARGE SCALE GENOMIC DNA]</scope>
    <source>
        <strain evidence="11 12">Ak</strain>
    </source>
</reference>
<comment type="miscellaneous">
    <text evidence="8">The porphobilinogen subunits are added to the dipyrromethane group.</text>
</comment>
<evidence type="ECO:0000313" key="12">
    <source>
        <dbReference type="Proteomes" id="UP000001269"/>
    </source>
</evidence>
<evidence type="ECO:0000259" key="10">
    <source>
        <dbReference type="Pfam" id="PF03900"/>
    </source>
</evidence>
<dbReference type="PROSITE" id="PS00533">
    <property type="entry name" value="PORPHOBILINOGEN_DEAM"/>
    <property type="match status" value="1"/>
</dbReference>
<name>G2LM73_9GAMM</name>
<dbReference type="Pfam" id="PF03900">
    <property type="entry name" value="Porphobil_deamC"/>
    <property type="match status" value="1"/>
</dbReference>
<dbReference type="eggNOG" id="COG0181">
    <property type="taxonomic scope" value="Bacteria"/>
</dbReference>
<dbReference type="InterPro" id="IPR022418">
    <property type="entry name" value="Porphobilinogen_deaminase_C"/>
</dbReference>
<dbReference type="FunFam" id="3.40.190.10:FF:000004">
    <property type="entry name" value="Porphobilinogen deaminase"/>
    <property type="match status" value="1"/>
</dbReference>
<dbReference type="KEGG" id="bak:BAKON_599"/>
<evidence type="ECO:0000256" key="8">
    <source>
        <dbReference type="HAMAP-Rule" id="MF_00260"/>
    </source>
</evidence>
<dbReference type="UniPathway" id="UPA00251">
    <property type="reaction ID" value="UER00319"/>
</dbReference>
<dbReference type="CDD" id="cd13646">
    <property type="entry name" value="PBP2_EcHMBS_like"/>
    <property type="match status" value="1"/>
</dbReference>
<feature type="domain" description="Porphobilinogen deaminase C-terminal" evidence="10">
    <location>
        <begin position="230"/>
        <end position="300"/>
    </location>
</feature>
<proteinExistence type="inferred from homology"/>
<dbReference type="Gene3D" id="3.30.160.40">
    <property type="entry name" value="Porphobilinogen deaminase, C-terminal domain"/>
    <property type="match status" value="1"/>
</dbReference>
<dbReference type="HAMAP" id="MF_00260">
    <property type="entry name" value="Porphobil_deam"/>
    <property type="match status" value="1"/>
</dbReference>
<comment type="pathway">
    <text evidence="2">Porphyrin-containing compound metabolism; protoporphyrin-IX biosynthesis; coproporphyrinogen-III from 5-aminolevulinate: step 2/4.</text>
</comment>
<comment type="catalytic activity">
    <reaction evidence="7 8">
        <text>4 porphobilinogen + H2O = hydroxymethylbilane + 4 NH4(+)</text>
        <dbReference type="Rhea" id="RHEA:13185"/>
        <dbReference type="ChEBI" id="CHEBI:15377"/>
        <dbReference type="ChEBI" id="CHEBI:28938"/>
        <dbReference type="ChEBI" id="CHEBI:57845"/>
        <dbReference type="ChEBI" id="CHEBI:58126"/>
        <dbReference type="EC" id="2.5.1.61"/>
    </reaction>
</comment>